<dbReference type="Pfam" id="PF19300">
    <property type="entry name" value="BPD_transp_1_N"/>
    <property type="match status" value="1"/>
</dbReference>
<sequence>MWKFLVRRLGTAVLVLLVITVVVFVLARVIPSDPAVVYAGPKAPPEELARIRERLGFDRPLPVQYFEYLTGLVTGDWGDSLSTKRPVLQELASRLPATLELLLAAMLFATVVGIVLGVIATRRPGGPADGVIRVLSIGGVSVPAFWLGLLLQVVFVGRLGVLPATGQFSKQIEYTSPITTVTGFPLFDAFITGNVTAWTDGMLHLILPAITLAAYPLGLIARMTRASMLDVLGQDYVFTANAYGLREAVVRWRLALKNALPSSMTVIGLAAAYALTGTFFVEVVFNWPGIGQFASAAMLAVDYPSIMAITLLGAFGYLVANLIVDLVQARLDPRVRLA</sequence>
<evidence type="ECO:0000256" key="1">
    <source>
        <dbReference type="ARBA" id="ARBA00004651"/>
    </source>
</evidence>
<proteinExistence type="inferred from homology"/>
<feature type="transmembrane region" description="Helical" evidence="7">
    <location>
        <begin position="305"/>
        <end position="327"/>
    </location>
</feature>
<evidence type="ECO:0000313" key="10">
    <source>
        <dbReference type="Proteomes" id="UP000262172"/>
    </source>
</evidence>
<dbReference type="PANTHER" id="PTHR43163">
    <property type="entry name" value="DIPEPTIDE TRANSPORT SYSTEM PERMEASE PROTEIN DPPB-RELATED"/>
    <property type="match status" value="1"/>
</dbReference>
<dbReference type="AlphaFoldDB" id="A0A371NR94"/>
<dbReference type="GO" id="GO:0055085">
    <property type="term" value="P:transmembrane transport"/>
    <property type="evidence" value="ECO:0007669"/>
    <property type="project" value="InterPro"/>
</dbReference>
<dbReference type="EMBL" id="QUAB01000047">
    <property type="protein sequence ID" value="REJ04229.1"/>
    <property type="molecule type" value="Genomic_DNA"/>
</dbReference>
<evidence type="ECO:0000313" key="9">
    <source>
        <dbReference type="EMBL" id="REJ04229.1"/>
    </source>
</evidence>
<evidence type="ECO:0000256" key="4">
    <source>
        <dbReference type="ARBA" id="ARBA00022692"/>
    </source>
</evidence>
<keyword evidence="3" id="KW-1003">Cell membrane</keyword>
<evidence type="ECO:0000256" key="3">
    <source>
        <dbReference type="ARBA" id="ARBA00022475"/>
    </source>
</evidence>
<keyword evidence="6 7" id="KW-0472">Membrane</keyword>
<feature type="transmembrane region" description="Helical" evidence="7">
    <location>
        <begin position="266"/>
        <end position="285"/>
    </location>
</feature>
<evidence type="ECO:0000256" key="6">
    <source>
        <dbReference type="ARBA" id="ARBA00023136"/>
    </source>
</evidence>
<keyword evidence="4 7" id="KW-0812">Transmembrane</keyword>
<dbReference type="InterPro" id="IPR035906">
    <property type="entry name" value="MetI-like_sf"/>
</dbReference>
<evidence type="ECO:0000256" key="7">
    <source>
        <dbReference type="RuleBase" id="RU363032"/>
    </source>
</evidence>
<feature type="domain" description="ABC transmembrane type-1" evidence="8">
    <location>
        <begin position="95"/>
        <end position="324"/>
    </location>
</feature>
<comment type="caution">
    <text evidence="9">The sequence shown here is derived from an EMBL/GenBank/DDBJ whole genome shotgun (WGS) entry which is preliminary data.</text>
</comment>
<organism evidence="9 10">
    <name type="scientific">Microbacterium bovistercoris</name>
    <dbReference type="NCBI Taxonomy" id="2293570"/>
    <lineage>
        <taxon>Bacteria</taxon>
        <taxon>Bacillati</taxon>
        <taxon>Actinomycetota</taxon>
        <taxon>Actinomycetes</taxon>
        <taxon>Micrococcales</taxon>
        <taxon>Microbacteriaceae</taxon>
        <taxon>Microbacterium</taxon>
    </lineage>
</organism>
<dbReference type="RefSeq" id="WP_116243171.1">
    <property type="nucleotide sequence ID" value="NZ_QUAB01000047.1"/>
</dbReference>
<dbReference type="GO" id="GO:0005886">
    <property type="term" value="C:plasma membrane"/>
    <property type="evidence" value="ECO:0007669"/>
    <property type="project" value="UniProtKB-SubCell"/>
</dbReference>
<keyword evidence="5 7" id="KW-1133">Transmembrane helix</keyword>
<dbReference type="CDD" id="cd06261">
    <property type="entry name" value="TM_PBP2"/>
    <property type="match status" value="1"/>
</dbReference>
<protein>
    <submittedName>
        <fullName evidence="9">ABC transporter permease</fullName>
    </submittedName>
</protein>
<name>A0A371NR94_9MICO</name>
<dbReference type="PANTHER" id="PTHR43163:SF6">
    <property type="entry name" value="DIPEPTIDE TRANSPORT SYSTEM PERMEASE PROTEIN DPPB-RELATED"/>
    <property type="match status" value="1"/>
</dbReference>
<dbReference type="SUPFAM" id="SSF161098">
    <property type="entry name" value="MetI-like"/>
    <property type="match status" value="1"/>
</dbReference>
<comment type="similarity">
    <text evidence="7">Belongs to the binding-protein-dependent transport system permease family.</text>
</comment>
<feature type="transmembrane region" description="Helical" evidence="7">
    <location>
        <begin position="202"/>
        <end position="221"/>
    </location>
</feature>
<keyword evidence="2 7" id="KW-0813">Transport</keyword>
<dbReference type="InterPro" id="IPR045621">
    <property type="entry name" value="BPD_transp_1_N"/>
</dbReference>
<dbReference type="InterPro" id="IPR000515">
    <property type="entry name" value="MetI-like"/>
</dbReference>
<dbReference type="PROSITE" id="PS50928">
    <property type="entry name" value="ABC_TM1"/>
    <property type="match status" value="1"/>
</dbReference>
<accession>A0A371NR94</accession>
<evidence type="ECO:0000256" key="2">
    <source>
        <dbReference type="ARBA" id="ARBA00022448"/>
    </source>
</evidence>
<keyword evidence="10" id="KW-1185">Reference proteome</keyword>
<reference evidence="9 10" key="1">
    <citation type="submission" date="2018-08" db="EMBL/GenBank/DDBJ databases">
        <title>Isolation, diversity and antifungal activity of Actinobacteria from cow dung.</title>
        <authorList>
            <person name="Ling L."/>
        </authorList>
    </citation>
    <scope>NUCLEOTIDE SEQUENCE [LARGE SCALE GENOMIC DNA]</scope>
    <source>
        <strain evidence="9 10">NEAU-LLE</strain>
    </source>
</reference>
<dbReference type="Pfam" id="PF00528">
    <property type="entry name" value="BPD_transp_1"/>
    <property type="match status" value="1"/>
</dbReference>
<gene>
    <name evidence="9" type="ORF">DY023_15095</name>
</gene>
<evidence type="ECO:0000259" key="8">
    <source>
        <dbReference type="PROSITE" id="PS50928"/>
    </source>
</evidence>
<feature type="transmembrane region" description="Helical" evidence="7">
    <location>
        <begin position="101"/>
        <end position="120"/>
    </location>
</feature>
<dbReference type="Gene3D" id="1.10.3720.10">
    <property type="entry name" value="MetI-like"/>
    <property type="match status" value="1"/>
</dbReference>
<comment type="subcellular location">
    <subcellularLocation>
        <location evidence="1 7">Cell membrane</location>
        <topology evidence="1 7">Multi-pass membrane protein</topology>
    </subcellularLocation>
</comment>
<dbReference type="OrthoDB" id="9778910at2"/>
<evidence type="ECO:0000256" key="5">
    <source>
        <dbReference type="ARBA" id="ARBA00022989"/>
    </source>
</evidence>
<feature type="transmembrane region" description="Helical" evidence="7">
    <location>
        <begin position="132"/>
        <end position="155"/>
    </location>
</feature>
<dbReference type="Proteomes" id="UP000262172">
    <property type="component" value="Unassembled WGS sequence"/>
</dbReference>